<evidence type="ECO:0000313" key="13">
    <source>
        <dbReference type="EMBL" id="GMK53936.1"/>
    </source>
</evidence>
<keyword evidence="14" id="KW-1185">Reference proteome</keyword>
<feature type="compositionally biased region" description="Low complexity" evidence="12">
    <location>
        <begin position="29"/>
        <end position="46"/>
    </location>
</feature>
<keyword evidence="9 11" id="KW-0472">Membrane</keyword>
<dbReference type="Gene3D" id="1.20.5.1230">
    <property type="entry name" value="Apolipoprotein A-I"/>
    <property type="match status" value="1"/>
</dbReference>
<dbReference type="Proteomes" id="UP001222932">
    <property type="component" value="Unassembled WGS sequence"/>
</dbReference>
<proteinExistence type="inferred from homology"/>
<gene>
    <name evidence="13" type="primary">MIC60</name>
    <name evidence="13" type="ORF">CspeluHIS016_0105220</name>
</gene>
<dbReference type="EMBL" id="BTCM01000001">
    <property type="protein sequence ID" value="GMK53936.1"/>
    <property type="molecule type" value="Genomic_DNA"/>
</dbReference>
<keyword evidence="7" id="KW-0175">Coiled coil</keyword>
<evidence type="ECO:0000256" key="8">
    <source>
        <dbReference type="ARBA" id="ARBA00023128"/>
    </source>
</evidence>
<evidence type="ECO:0000256" key="5">
    <source>
        <dbReference type="ARBA" id="ARBA00022792"/>
    </source>
</evidence>
<dbReference type="SUPFAM" id="SSF58113">
    <property type="entry name" value="Apolipoprotein A-I"/>
    <property type="match status" value="1"/>
</dbReference>
<comment type="similarity">
    <text evidence="2 11">Belongs to the MICOS complex subunit Mic60 family.</text>
</comment>
<comment type="caution">
    <text evidence="13">The sequence shown here is derived from an EMBL/GenBank/DDBJ whole genome shotgun (WGS) entry which is preliminary data.</text>
</comment>
<dbReference type="Pfam" id="PF09731">
    <property type="entry name" value="Mitofilin"/>
    <property type="match status" value="1"/>
</dbReference>
<evidence type="ECO:0000256" key="2">
    <source>
        <dbReference type="ARBA" id="ARBA00010877"/>
    </source>
</evidence>
<keyword evidence="8 11" id="KW-0496">Mitochondrion</keyword>
<evidence type="ECO:0000256" key="9">
    <source>
        <dbReference type="ARBA" id="ARBA00023136"/>
    </source>
</evidence>
<dbReference type="GO" id="GO:0042407">
    <property type="term" value="P:cristae formation"/>
    <property type="evidence" value="ECO:0007669"/>
    <property type="project" value="TreeGrafter"/>
</dbReference>
<sequence length="728" mass="79298">MQAQIRLPARGARTLVQRRLITTTPVRFQQAQSSSSSGATSGSSKAAPRKSAVRRLVFWTTLGVLVYYPVSALVSTHNEKYRDVFVKVPGGEQLADYADEHGWENFGPGTIAQMAAKLTSTNKGDIQSKFESAKRAAEAKAHEAAAMARSSAADAQKRMHDAADAARTKATGAAQEMREKAEKTAAEARVKAEKAAADFKEKTEPAREAAAERANEVAQATKGVGESIAQNAKGVASAIGQNTNEISQAVADKIRERTEASEQKIQAEADEEKAKDLEKIKDALAHRFPDTAKPRALRPETVQPQKRSYEGQEKYDDKLPIGFEPPPGFYIPPPPSKPKNEEDKLPLLAPKVKGFVKEEPIIGQLASTIDSLTTTLSSAKGAASAEAAEILAKAQTDLSSLNKRLDEVKKTEQERLQRTVDSKTREFEAELEARKKEWSAGSDKLKSTWEAERQKMIDGWRGVLDVELEAQRENIEARLKDEVVSQGIELQRRWLRSIKSQVETERGGRLAKLDTLTTSLKQLERITLDNSAALDDNVKLHKIWSALRAVQSKADHGNVSFDDEVRVLHALATPADPDSAGSDDTVMQAALTQLEASGIPQTGVKSFSDLASWFSTSVAPRIHEASLVPAPEDATVASHLASAVLSKLLFRPKAGLVAGSDVGSVLARAEWALGEKDLDAATREVNSLTGWPRKLADDWLREARRKLEVQQALDVFATEATLSSLLMV</sequence>
<evidence type="ECO:0000256" key="12">
    <source>
        <dbReference type="SAM" id="MobiDB-lite"/>
    </source>
</evidence>
<dbReference type="InterPro" id="IPR019133">
    <property type="entry name" value="MIC60"/>
</dbReference>
<comment type="subunit">
    <text evidence="11">Component of the mitochondrial contact site and cristae organizing system (MICOS) complex.</text>
</comment>
<dbReference type="PANTHER" id="PTHR15415:SF7">
    <property type="entry name" value="MICOS COMPLEX SUBUNIT MIC60"/>
    <property type="match status" value="1"/>
</dbReference>
<name>A0AAD3TN63_9TREE</name>
<dbReference type="AlphaFoldDB" id="A0AAD3TN63"/>
<evidence type="ECO:0000256" key="10">
    <source>
        <dbReference type="ARBA" id="ARBA00025571"/>
    </source>
</evidence>
<reference evidence="13" key="2">
    <citation type="submission" date="2023-06" db="EMBL/GenBank/DDBJ databases">
        <authorList>
            <person name="Kobayashi Y."/>
            <person name="Kayamori A."/>
            <person name="Aoki K."/>
            <person name="Shiwa Y."/>
            <person name="Fujita N."/>
            <person name="Sugita T."/>
            <person name="Iwasaki W."/>
            <person name="Tanaka N."/>
            <person name="Takashima M."/>
        </authorList>
    </citation>
    <scope>NUCLEOTIDE SEQUENCE</scope>
    <source>
        <strain evidence="13">HIS016</strain>
    </source>
</reference>
<feature type="region of interest" description="Disordered" evidence="12">
    <location>
        <begin position="285"/>
        <end position="312"/>
    </location>
</feature>
<feature type="region of interest" description="Disordered" evidence="12">
    <location>
        <begin position="27"/>
        <end position="46"/>
    </location>
</feature>
<evidence type="ECO:0000256" key="11">
    <source>
        <dbReference type="RuleBase" id="RU363000"/>
    </source>
</evidence>
<evidence type="ECO:0000256" key="7">
    <source>
        <dbReference type="ARBA" id="ARBA00023054"/>
    </source>
</evidence>
<keyword evidence="4 11" id="KW-0812">Transmembrane</keyword>
<comment type="function">
    <text evidence="10">Component of the MICOS complex, a large protein complex of the mitochondrial inner membrane that plays crucial roles in the maintenance of crista junctions, inner membrane architecture, and formation of contact sites to the outer membrane. Plays a role in keeping cristae membranes connected to the inner boundary membrane. Also promotes protein import via the mitochondrial intermembrane space assembly (MIA) pathway.</text>
</comment>
<dbReference type="GO" id="GO:0061617">
    <property type="term" value="C:MICOS complex"/>
    <property type="evidence" value="ECO:0007669"/>
    <property type="project" value="TreeGrafter"/>
</dbReference>
<evidence type="ECO:0000256" key="4">
    <source>
        <dbReference type="ARBA" id="ARBA00022692"/>
    </source>
</evidence>
<accession>A0AAD3TN63</accession>
<keyword evidence="5 11" id="KW-0999">Mitochondrion inner membrane</keyword>
<evidence type="ECO:0000256" key="6">
    <source>
        <dbReference type="ARBA" id="ARBA00022989"/>
    </source>
</evidence>
<comment type="subcellular location">
    <subcellularLocation>
        <location evidence="1 11">Mitochondrion inner membrane</location>
        <topology evidence="1 11">Single-pass membrane protein</topology>
    </subcellularLocation>
</comment>
<feature type="region of interest" description="Disordered" evidence="12">
    <location>
        <begin position="161"/>
        <end position="184"/>
    </location>
</feature>
<organism evidence="13 14">
    <name type="scientific">Cutaneotrichosporon spelunceum</name>
    <dbReference type="NCBI Taxonomy" id="1672016"/>
    <lineage>
        <taxon>Eukaryota</taxon>
        <taxon>Fungi</taxon>
        <taxon>Dikarya</taxon>
        <taxon>Basidiomycota</taxon>
        <taxon>Agaricomycotina</taxon>
        <taxon>Tremellomycetes</taxon>
        <taxon>Trichosporonales</taxon>
        <taxon>Trichosporonaceae</taxon>
        <taxon>Cutaneotrichosporon</taxon>
    </lineage>
</organism>
<protein>
    <recommendedName>
        <fullName evidence="3 11">MICOS complex subunit MIC60</fullName>
    </recommendedName>
    <alternativeName>
        <fullName evidence="11">Mitofilin</fullName>
    </alternativeName>
</protein>
<evidence type="ECO:0000313" key="14">
    <source>
        <dbReference type="Proteomes" id="UP001222932"/>
    </source>
</evidence>
<evidence type="ECO:0000256" key="1">
    <source>
        <dbReference type="ARBA" id="ARBA00004434"/>
    </source>
</evidence>
<evidence type="ECO:0000256" key="3">
    <source>
        <dbReference type="ARBA" id="ARBA00018116"/>
    </source>
</evidence>
<reference evidence="13" key="1">
    <citation type="journal article" date="2023" name="BMC Genomics">
        <title>Chromosome-level genome assemblies of Cutaneotrichosporon spp. (Trichosporonales, Basidiomycota) reveal imbalanced evolution between nucleotide sequences and chromosome synteny.</title>
        <authorList>
            <person name="Kobayashi Y."/>
            <person name="Kayamori A."/>
            <person name="Aoki K."/>
            <person name="Shiwa Y."/>
            <person name="Matsutani M."/>
            <person name="Fujita N."/>
            <person name="Sugita T."/>
            <person name="Iwasaki W."/>
            <person name="Tanaka N."/>
            <person name="Takashima M."/>
        </authorList>
    </citation>
    <scope>NUCLEOTIDE SEQUENCE</scope>
    <source>
        <strain evidence="13">HIS016</strain>
    </source>
</reference>
<dbReference type="PANTHER" id="PTHR15415">
    <property type="entry name" value="MITOFILIN"/>
    <property type="match status" value="1"/>
</dbReference>
<keyword evidence="6 11" id="KW-1133">Transmembrane helix</keyword>
<feature type="transmembrane region" description="Helical" evidence="11">
    <location>
        <begin position="56"/>
        <end position="74"/>
    </location>
</feature>